<name>A0A2Z2MCH0_THEGO</name>
<dbReference type="EMBL" id="CP014855">
    <property type="protein sequence ID" value="ASJ01644.1"/>
    <property type="molecule type" value="Genomic_DNA"/>
</dbReference>
<sequence>MIRDVLKKVERFGGIVLIEYSSLDHPEVVFREVLEFWRKMGIRPMIVDIGETLNIFVKQLEFEGETVGIDDIPVIKELGKLRLGRVIGEVSEIEDFEYHMAKYAQVARKVPKESRKHTIVLGMEKFVFNFLDDPPKLERYFERINRRYLKSEDLRDVIFLNVSVASDYLTKSLEQDSDYVLRLKRDTLEVVKSPWGWVE</sequence>
<dbReference type="AlphaFoldDB" id="A0A2Z2MCH0"/>
<dbReference type="GeneID" id="33332726"/>
<dbReference type="Pfam" id="PF03192">
    <property type="entry name" value="DUF257"/>
    <property type="match status" value="1"/>
</dbReference>
<organism evidence="1 2">
    <name type="scientific">Thermococcus gorgonarius</name>
    <dbReference type="NCBI Taxonomy" id="71997"/>
    <lineage>
        <taxon>Archaea</taxon>
        <taxon>Methanobacteriati</taxon>
        <taxon>Methanobacteriota</taxon>
        <taxon>Thermococci</taxon>
        <taxon>Thermococcales</taxon>
        <taxon>Thermococcaceae</taxon>
        <taxon>Thermococcus</taxon>
    </lineage>
</organism>
<gene>
    <name evidence="1" type="ORF">A3K92_09200</name>
</gene>
<keyword evidence="2" id="KW-1185">Reference proteome</keyword>
<evidence type="ECO:0000313" key="2">
    <source>
        <dbReference type="Proteomes" id="UP000250134"/>
    </source>
</evidence>
<protein>
    <submittedName>
        <fullName evidence="1">Uncharacterized protein</fullName>
    </submittedName>
</protein>
<dbReference type="KEGG" id="tgg:A3K92_09200"/>
<dbReference type="InterPro" id="IPR005489">
    <property type="entry name" value="DUF257"/>
</dbReference>
<proteinExistence type="predicted"/>
<dbReference type="Proteomes" id="UP000250134">
    <property type="component" value="Chromosome"/>
</dbReference>
<reference evidence="1 2" key="1">
    <citation type="submission" date="2016-03" db="EMBL/GenBank/DDBJ databases">
        <title>Complete genome sequence of Thermococcus gorgonarius.</title>
        <authorList>
            <person name="Oger P.M."/>
        </authorList>
    </citation>
    <scope>NUCLEOTIDE SEQUENCE [LARGE SCALE GENOMIC DNA]</scope>
    <source>
        <strain evidence="1 2">W-12</strain>
    </source>
</reference>
<evidence type="ECO:0000313" key="1">
    <source>
        <dbReference type="EMBL" id="ASJ01644.1"/>
    </source>
</evidence>
<dbReference type="RefSeq" id="WP_088885975.1">
    <property type="nucleotide sequence ID" value="NZ_CP014855.1"/>
</dbReference>
<accession>A0A2Z2MCH0</accession>
<dbReference type="OrthoDB" id="100687at2157"/>
<dbReference type="Gene3D" id="3.40.50.11570">
    <property type="entry name" value="Protein of unknown function DUF257"/>
    <property type="match status" value="1"/>
</dbReference>